<dbReference type="InterPro" id="IPR036317">
    <property type="entry name" value="Cullin_homology_sf"/>
</dbReference>
<reference evidence="6" key="1">
    <citation type="submission" date="2023-03" db="EMBL/GenBank/DDBJ databases">
        <title>Massive genome expansion in bonnet fungi (Mycena s.s.) driven by repeated elements and novel gene families across ecological guilds.</title>
        <authorList>
            <consortium name="Lawrence Berkeley National Laboratory"/>
            <person name="Harder C.B."/>
            <person name="Miyauchi S."/>
            <person name="Viragh M."/>
            <person name="Kuo A."/>
            <person name="Thoen E."/>
            <person name="Andreopoulos B."/>
            <person name="Lu D."/>
            <person name="Skrede I."/>
            <person name="Drula E."/>
            <person name="Henrissat B."/>
            <person name="Morin E."/>
            <person name="Kohler A."/>
            <person name="Barry K."/>
            <person name="LaButti K."/>
            <person name="Morin E."/>
            <person name="Salamov A."/>
            <person name="Lipzen A."/>
            <person name="Mereny Z."/>
            <person name="Hegedus B."/>
            <person name="Baldrian P."/>
            <person name="Stursova M."/>
            <person name="Weitz H."/>
            <person name="Taylor A."/>
            <person name="Grigoriev I.V."/>
            <person name="Nagy L.G."/>
            <person name="Martin F."/>
            <person name="Kauserud H."/>
        </authorList>
    </citation>
    <scope>NUCLEOTIDE SEQUENCE</scope>
    <source>
        <strain evidence="6">CBHHK173m</strain>
    </source>
</reference>
<dbReference type="SUPFAM" id="SSF74788">
    <property type="entry name" value="Cullin repeat-like"/>
    <property type="match status" value="1"/>
</dbReference>
<feature type="region of interest" description="Disordered" evidence="4">
    <location>
        <begin position="313"/>
        <end position="334"/>
    </location>
</feature>
<feature type="compositionally biased region" description="Basic residues" evidence="4">
    <location>
        <begin position="313"/>
        <end position="327"/>
    </location>
</feature>
<evidence type="ECO:0000259" key="5">
    <source>
        <dbReference type="PROSITE" id="PS50069"/>
    </source>
</evidence>
<proteinExistence type="inferred from homology"/>
<feature type="domain" description="Cullin family profile" evidence="5">
    <location>
        <begin position="450"/>
        <end position="498"/>
    </location>
</feature>
<feature type="region of interest" description="Disordered" evidence="4">
    <location>
        <begin position="615"/>
        <end position="641"/>
    </location>
</feature>
<feature type="compositionally biased region" description="Basic and acidic residues" evidence="4">
    <location>
        <begin position="713"/>
        <end position="725"/>
    </location>
</feature>
<dbReference type="InterPro" id="IPR001373">
    <property type="entry name" value="Cullin_N"/>
</dbReference>
<name>A0AAD6TM90_9AGAR</name>
<evidence type="ECO:0000256" key="4">
    <source>
        <dbReference type="SAM" id="MobiDB-lite"/>
    </source>
</evidence>
<dbReference type="Pfam" id="PF00888">
    <property type="entry name" value="Cullin"/>
    <property type="match status" value="2"/>
</dbReference>
<evidence type="ECO:0000256" key="2">
    <source>
        <dbReference type="PROSITE-ProRule" id="PRU00330"/>
    </source>
</evidence>
<dbReference type="GO" id="GO:0031625">
    <property type="term" value="F:ubiquitin protein ligase binding"/>
    <property type="evidence" value="ECO:0007669"/>
    <property type="project" value="InterPro"/>
</dbReference>
<feature type="compositionally biased region" description="Basic and acidic residues" evidence="4">
    <location>
        <begin position="183"/>
        <end position="192"/>
    </location>
</feature>
<dbReference type="InterPro" id="IPR016158">
    <property type="entry name" value="Cullin_homology"/>
</dbReference>
<dbReference type="SUPFAM" id="SSF75632">
    <property type="entry name" value="Cullin homology domain"/>
    <property type="match status" value="1"/>
</dbReference>
<dbReference type="Proteomes" id="UP001222325">
    <property type="component" value="Unassembled WGS sequence"/>
</dbReference>
<evidence type="ECO:0000256" key="3">
    <source>
        <dbReference type="RuleBase" id="RU003829"/>
    </source>
</evidence>
<comment type="caution">
    <text evidence="6">The sequence shown here is derived from an EMBL/GenBank/DDBJ whole genome shotgun (WGS) entry which is preliminary data.</text>
</comment>
<evidence type="ECO:0000313" key="6">
    <source>
        <dbReference type="EMBL" id="KAJ7071809.1"/>
    </source>
</evidence>
<dbReference type="EMBL" id="JARJCN010000124">
    <property type="protein sequence ID" value="KAJ7071809.1"/>
    <property type="molecule type" value="Genomic_DNA"/>
</dbReference>
<dbReference type="InterPro" id="IPR016159">
    <property type="entry name" value="Cullin_repeat-like_dom_sf"/>
</dbReference>
<evidence type="ECO:0000256" key="1">
    <source>
        <dbReference type="ARBA" id="ARBA00006019"/>
    </source>
</evidence>
<dbReference type="AlphaFoldDB" id="A0AAD6TM90"/>
<accession>A0AAD6TM90</accession>
<feature type="region of interest" description="Disordered" evidence="4">
    <location>
        <begin position="362"/>
        <end position="402"/>
    </location>
</feature>
<organism evidence="6 7">
    <name type="scientific">Mycena belliarum</name>
    <dbReference type="NCBI Taxonomy" id="1033014"/>
    <lineage>
        <taxon>Eukaryota</taxon>
        <taxon>Fungi</taxon>
        <taxon>Dikarya</taxon>
        <taxon>Basidiomycota</taxon>
        <taxon>Agaricomycotina</taxon>
        <taxon>Agaricomycetes</taxon>
        <taxon>Agaricomycetidae</taxon>
        <taxon>Agaricales</taxon>
        <taxon>Marasmiineae</taxon>
        <taxon>Mycenaceae</taxon>
        <taxon>Mycena</taxon>
    </lineage>
</organism>
<keyword evidence="7" id="KW-1185">Reference proteome</keyword>
<gene>
    <name evidence="6" type="ORF">B0H15DRAFT_957543</name>
</gene>
<feature type="region of interest" description="Disordered" evidence="4">
    <location>
        <begin position="183"/>
        <end position="205"/>
    </location>
</feature>
<dbReference type="PANTHER" id="PTHR11932">
    <property type="entry name" value="CULLIN"/>
    <property type="match status" value="1"/>
</dbReference>
<feature type="region of interest" description="Disordered" evidence="4">
    <location>
        <begin position="224"/>
        <end position="246"/>
    </location>
</feature>
<feature type="region of interest" description="Disordered" evidence="4">
    <location>
        <begin position="671"/>
        <end position="741"/>
    </location>
</feature>
<feature type="compositionally biased region" description="Low complexity" evidence="4">
    <location>
        <begin position="671"/>
        <end position="683"/>
    </location>
</feature>
<sequence>MPMRRSRVECGSSPTIINALDSAARAFRDLFYPQDPLEMSATAPWQSRVLHLETPRPLCLLGARSVDPDDAPGVLHQDTASLLRTFPTTDLSLDQFSLQLPGPRDDAGEVVREKVIDSFVSLGLDAADSNKECLDVYKEQFEAPFLAATETYYTAEAEAFLNAGGAEGSGNIPEYLKKAEGRLREEEERVTPRFESPSSDTPRGLRIRGEAGLTRVLRSDATPTAFDERGLRARRRPSRSAQASITAAGRATAAFARTRDERRTMRLLPPFDDVVRPVAERDASADFVRGRACSGDLCSEDLGGLVRSVHLQRARNRADSRRRKSSPKLRSAARAMQDADLQAAACAADDPKGGVQLARIARSHGPRHATRAQGLAMRDRETGPSAAVPSRRMGRRSDLARDAQRARSRRECDVERRIAGCAWTGLARIGGSDLCCCVPTLHACGTRSRASDEAEASMNSKLKEACGFEYTNKLQRMFTDMSWSKDLTDSFKERMAAQLCARAVLENARARALPDSAPRRRAAICVAVADGYEGARGLVRDDSASPRPAPRHRVALGNADLETSASARPARPASATALLFPVVSGANERPSPALQACDATASKVAPVCISPAANKCPSPAHAVEPPTPPDLGPRADSSECLPKSRRCAFSSPSAIAASPGTRKMCPAAVVARAGAGSRTSPLPRRQRSPRPTRPGPPVPNAAGLERGVAAARRSRESRAFVRREVGTGGAAKGEDSSGYYQSTKYDNEEMKQTPPADIMFRCNLRHARSSTRAWCARTERCGTLGSRIALEGALAKSHEQEYQNIPNDGPAQRAYIPLNLLLDNFTPSTRLLVVPLLMPNGAEVARLAAEPSTLDPEMCMDDSF</sequence>
<protein>
    <recommendedName>
        <fullName evidence="5">Cullin family profile domain-containing protein</fullName>
    </recommendedName>
</protein>
<evidence type="ECO:0000313" key="7">
    <source>
        <dbReference type="Proteomes" id="UP001222325"/>
    </source>
</evidence>
<dbReference type="InterPro" id="IPR045093">
    <property type="entry name" value="Cullin"/>
</dbReference>
<dbReference type="GO" id="GO:0006511">
    <property type="term" value="P:ubiquitin-dependent protein catabolic process"/>
    <property type="evidence" value="ECO:0007669"/>
    <property type="project" value="InterPro"/>
</dbReference>
<dbReference type="Gene3D" id="1.20.1310.10">
    <property type="entry name" value="Cullin Repeats"/>
    <property type="match status" value="2"/>
</dbReference>
<comment type="similarity">
    <text evidence="1 2 3">Belongs to the cullin family.</text>
</comment>
<dbReference type="PROSITE" id="PS50069">
    <property type="entry name" value="CULLIN_2"/>
    <property type="match status" value="1"/>
</dbReference>